<evidence type="ECO:0000313" key="10">
    <source>
        <dbReference type="Proteomes" id="UP000308768"/>
    </source>
</evidence>
<evidence type="ECO:0000256" key="1">
    <source>
        <dbReference type="ARBA" id="ARBA00004173"/>
    </source>
</evidence>
<dbReference type="SUPFAM" id="SSF54768">
    <property type="entry name" value="dsRNA-binding domain-like"/>
    <property type="match status" value="1"/>
</dbReference>
<comment type="caution">
    <text evidence="9">The sequence shown here is derived from an EMBL/GenBank/DDBJ whole genome shotgun (WGS) entry which is preliminary data.</text>
</comment>
<keyword evidence="4" id="KW-0496">Mitochondrion</keyword>
<comment type="subcellular location">
    <subcellularLocation>
        <location evidence="1">Mitochondrion</location>
    </subcellularLocation>
</comment>
<evidence type="ECO:0000256" key="5">
    <source>
        <dbReference type="ARBA" id="ARBA00023274"/>
    </source>
</evidence>
<dbReference type="GO" id="GO:0004525">
    <property type="term" value="F:ribonuclease III activity"/>
    <property type="evidence" value="ECO:0007669"/>
    <property type="project" value="InterPro"/>
</dbReference>
<dbReference type="Gene3D" id="3.30.160.20">
    <property type="match status" value="1"/>
</dbReference>
<dbReference type="InterPro" id="IPR014720">
    <property type="entry name" value="dsRBD_dom"/>
</dbReference>
<dbReference type="FunFam" id="3.30.160.20:FF:000043">
    <property type="entry name" value="60S ribosomal protein L3"/>
    <property type="match status" value="1"/>
</dbReference>
<accession>A0A4V6WKR4</accession>
<keyword evidence="5" id="KW-0687">Ribonucleoprotein</keyword>
<dbReference type="OrthoDB" id="67027at2759"/>
<dbReference type="SMART" id="SM00535">
    <property type="entry name" value="RIBOc"/>
    <property type="match status" value="1"/>
</dbReference>
<gene>
    <name evidence="9" type="ORF">B0A49_12577</name>
</gene>
<dbReference type="CDD" id="cd19873">
    <property type="entry name" value="DSRM_MRPL3_like"/>
    <property type="match status" value="1"/>
</dbReference>
<dbReference type="PANTHER" id="PTHR11207:SF32">
    <property type="entry name" value="LARGE RIBOSOMAL SUBUNIT PROTEIN ML44"/>
    <property type="match status" value="1"/>
</dbReference>
<evidence type="ECO:0000259" key="8">
    <source>
        <dbReference type="PROSITE" id="PS50142"/>
    </source>
</evidence>
<evidence type="ECO:0000313" key="9">
    <source>
        <dbReference type="EMBL" id="TKA61469.1"/>
    </source>
</evidence>
<dbReference type="GO" id="GO:0005739">
    <property type="term" value="C:mitochondrion"/>
    <property type="evidence" value="ECO:0007669"/>
    <property type="project" value="TreeGrafter"/>
</dbReference>
<dbReference type="InterPro" id="IPR036389">
    <property type="entry name" value="RNase_III_sf"/>
</dbReference>
<dbReference type="PANTHER" id="PTHR11207">
    <property type="entry name" value="RIBONUCLEASE III"/>
    <property type="match status" value="1"/>
</dbReference>
<protein>
    <recommendedName>
        <fullName evidence="7">Large ribosomal subunit protein mL44</fullName>
    </recommendedName>
</protein>
<keyword evidence="3" id="KW-0689">Ribosomal protein</keyword>
<dbReference type="InterPro" id="IPR044443">
    <property type="entry name" value="Ribosomal_mL44_DSRM_fung"/>
</dbReference>
<sequence length="407" mass="44792">MKRLRLDRWGAQFLPPQYQVPRPRVLCPYQQASHDHRIQHSTRFYRSTPAIRDTPDYEDSIDLATPLEQLPSPPPKLASSSAKLAALHARLSLPSKLPLHTLARCLVDASADPSPDFNNSSLAILGSEILGYHTSEYLLCHYPRLPMTVLFAAQYAYVGPKALRSMTLEWGVEVAAEPGGEVDPGLLQLKRLRPEEAVIQAGETGRPNQQWAYRRGTSSRIVYDDQFGDLKKDATTASGNAMVVGSSTAQGPGATDEEASKNFVRALVGAVYLHAGRAAAKRFFEQHFLSRQLELSKLFDFKHAPRDLSRLCAREGFESPVARLISETGRLSRHPVFVVGVYSGNDKLGEGAGASLDEARIRAAAAALKGWYLYSPIDAMVPSDVEGGDKEKKKWEPAMIDIGEIIT</sequence>
<reference evidence="9 10" key="1">
    <citation type="submission" date="2017-03" db="EMBL/GenBank/DDBJ databases">
        <title>Genomes of endolithic fungi from Antarctica.</title>
        <authorList>
            <person name="Coleine C."/>
            <person name="Masonjones S."/>
            <person name="Stajich J.E."/>
        </authorList>
    </citation>
    <scope>NUCLEOTIDE SEQUENCE [LARGE SCALE GENOMIC DNA]</scope>
    <source>
        <strain evidence="9 10">CCFEE 5187</strain>
    </source>
</reference>
<dbReference type="GO" id="GO:0006396">
    <property type="term" value="P:RNA processing"/>
    <property type="evidence" value="ECO:0007669"/>
    <property type="project" value="InterPro"/>
</dbReference>
<dbReference type="AlphaFoldDB" id="A0A4V6WKR4"/>
<dbReference type="InterPro" id="IPR044444">
    <property type="entry name" value="Ribosomal_mL44_DSRM_metazoa"/>
</dbReference>
<evidence type="ECO:0000256" key="4">
    <source>
        <dbReference type="ARBA" id="ARBA00023128"/>
    </source>
</evidence>
<dbReference type="STRING" id="331657.A0A4V6WKR4"/>
<feature type="domain" description="RNase III" evidence="8">
    <location>
        <begin position="84"/>
        <end position="172"/>
    </location>
</feature>
<dbReference type="Pfam" id="PF22892">
    <property type="entry name" value="DSRM_MRPL44"/>
    <property type="match status" value="1"/>
</dbReference>
<keyword evidence="2" id="KW-0694">RNA-binding</keyword>
<dbReference type="Proteomes" id="UP000308768">
    <property type="component" value="Unassembled WGS sequence"/>
</dbReference>
<evidence type="ECO:0000256" key="7">
    <source>
        <dbReference type="ARBA" id="ARBA00035187"/>
    </source>
</evidence>
<dbReference type="PROSITE" id="PS50142">
    <property type="entry name" value="RNASE_3_2"/>
    <property type="match status" value="1"/>
</dbReference>
<evidence type="ECO:0000256" key="3">
    <source>
        <dbReference type="ARBA" id="ARBA00022980"/>
    </source>
</evidence>
<comment type="similarity">
    <text evidence="6">Belongs to the ribonuclease III family. Mitochondrion-specific ribosomal protein mL44 subfamily.</text>
</comment>
<dbReference type="EMBL" id="NAJN01001735">
    <property type="protein sequence ID" value="TKA61469.1"/>
    <property type="molecule type" value="Genomic_DNA"/>
</dbReference>
<dbReference type="GO" id="GO:0003725">
    <property type="term" value="F:double-stranded RNA binding"/>
    <property type="evidence" value="ECO:0007669"/>
    <property type="project" value="InterPro"/>
</dbReference>
<organism evidence="9 10">
    <name type="scientific">Cryomyces minteri</name>
    <dbReference type="NCBI Taxonomy" id="331657"/>
    <lineage>
        <taxon>Eukaryota</taxon>
        <taxon>Fungi</taxon>
        <taxon>Dikarya</taxon>
        <taxon>Ascomycota</taxon>
        <taxon>Pezizomycotina</taxon>
        <taxon>Dothideomycetes</taxon>
        <taxon>Dothideomycetes incertae sedis</taxon>
        <taxon>Cryomyces</taxon>
    </lineage>
</organism>
<dbReference type="SUPFAM" id="SSF69065">
    <property type="entry name" value="RNase III domain-like"/>
    <property type="match status" value="1"/>
</dbReference>
<evidence type="ECO:0000256" key="6">
    <source>
        <dbReference type="ARBA" id="ARBA00024034"/>
    </source>
</evidence>
<dbReference type="SMART" id="SM00358">
    <property type="entry name" value="DSRM"/>
    <property type="match status" value="1"/>
</dbReference>
<evidence type="ECO:0000256" key="2">
    <source>
        <dbReference type="ARBA" id="ARBA00022884"/>
    </source>
</evidence>
<dbReference type="InterPro" id="IPR000999">
    <property type="entry name" value="RNase_III_dom"/>
</dbReference>
<name>A0A4V6WKR4_9PEZI</name>
<dbReference type="GO" id="GO:0003735">
    <property type="term" value="F:structural constituent of ribosome"/>
    <property type="evidence" value="ECO:0007669"/>
    <property type="project" value="TreeGrafter"/>
</dbReference>
<dbReference type="Gene3D" id="1.10.1520.10">
    <property type="entry name" value="Ribonuclease III domain"/>
    <property type="match status" value="1"/>
</dbReference>
<keyword evidence="10" id="KW-1185">Reference proteome</keyword>
<proteinExistence type="inferred from homology"/>